<dbReference type="Proteomes" id="UP001281614">
    <property type="component" value="Unassembled WGS sequence"/>
</dbReference>
<sequence>MAQQSTDRAANTSLIHRDWRDWKRKTARTWKQWMGARERNGAITVITGAAIGWLELAEKSGSDVTGVLPRLTRARARVTNKPRATITDQTRATSKTKVYQD</sequence>
<keyword evidence="3" id="KW-1185">Reference proteome</keyword>
<feature type="region of interest" description="Disordered" evidence="1">
    <location>
        <begin position="81"/>
        <end position="101"/>
    </location>
</feature>
<feature type="compositionally biased region" description="Polar residues" evidence="1">
    <location>
        <begin position="86"/>
        <end position="101"/>
    </location>
</feature>
<proteinExistence type="predicted"/>
<comment type="caution">
    <text evidence="2">The sequence shown here is derived from an EMBL/GenBank/DDBJ whole genome shotgun (WGS) entry which is preliminary data.</text>
</comment>
<evidence type="ECO:0000313" key="3">
    <source>
        <dbReference type="Proteomes" id="UP001281614"/>
    </source>
</evidence>
<accession>A0AAD9Y6N4</accession>
<organism evidence="2 3">
    <name type="scientific">Colletotrichum kahawae</name>
    <name type="common">Coffee berry disease fungus</name>
    <dbReference type="NCBI Taxonomy" id="34407"/>
    <lineage>
        <taxon>Eukaryota</taxon>
        <taxon>Fungi</taxon>
        <taxon>Dikarya</taxon>
        <taxon>Ascomycota</taxon>
        <taxon>Pezizomycotina</taxon>
        <taxon>Sordariomycetes</taxon>
        <taxon>Hypocreomycetidae</taxon>
        <taxon>Glomerellales</taxon>
        <taxon>Glomerellaceae</taxon>
        <taxon>Colletotrichum</taxon>
        <taxon>Colletotrichum gloeosporioides species complex</taxon>
    </lineage>
</organism>
<evidence type="ECO:0000313" key="2">
    <source>
        <dbReference type="EMBL" id="KAK2742677.1"/>
    </source>
</evidence>
<dbReference type="AlphaFoldDB" id="A0AAD9Y6N4"/>
<dbReference type="EMBL" id="VYYT01000328">
    <property type="protein sequence ID" value="KAK2742677.1"/>
    <property type="molecule type" value="Genomic_DNA"/>
</dbReference>
<name>A0AAD9Y6N4_COLKA</name>
<evidence type="ECO:0000256" key="1">
    <source>
        <dbReference type="SAM" id="MobiDB-lite"/>
    </source>
</evidence>
<reference evidence="2" key="1">
    <citation type="submission" date="2023-02" db="EMBL/GenBank/DDBJ databases">
        <title>Colletotrichum kahawae CIFC_Que2 genome sequencing and assembly.</title>
        <authorList>
            <person name="Baroncelli R."/>
        </authorList>
    </citation>
    <scope>NUCLEOTIDE SEQUENCE</scope>
    <source>
        <strain evidence="2">CIFC_Que2</strain>
    </source>
</reference>
<gene>
    <name evidence="2" type="ORF">CKAH01_18470</name>
</gene>
<protein>
    <submittedName>
        <fullName evidence="2">Uncharacterized protein</fullName>
    </submittedName>
</protein>